<evidence type="ECO:0000313" key="3">
    <source>
        <dbReference type="Proteomes" id="UP001372338"/>
    </source>
</evidence>
<proteinExistence type="predicted"/>
<keyword evidence="1" id="KW-0472">Membrane</keyword>
<evidence type="ECO:0000313" key="2">
    <source>
        <dbReference type="EMBL" id="KAK7283819.1"/>
    </source>
</evidence>
<keyword evidence="1" id="KW-1133">Transmembrane helix</keyword>
<gene>
    <name evidence="2" type="ORF">RIF29_13565</name>
</gene>
<reference evidence="2 3" key="1">
    <citation type="submission" date="2024-01" db="EMBL/GenBank/DDBJ databases">
        <title>The genomes of 5 underutilized Papilionoideae crops provide insights into root nodulation and disease resistanc.</title>
        <authorList>
            <person name="Yuan L."/>
        </authorList>
    </citation>
    <scope>NUCLEOTIDE SEQUENCE [LARGE SCALE GENOMIC DNA]</scope>
    <source>
        <strain evidence="2">ZHUSHIDOU_FW_LH</strain>
        <tissue evidence="2">Leaf</tissue>
    </source>
</reference>
<keyword evidence="1" id="KW-0812">Transmembrane</keyword>
<protein>
    <submittedName>
        <fullName evidence="2">Uncharacterized protein</fullName>
    </submittedName>
</protein>
<feature type="transmembrane region" description="Helical" evidence="1">
    <location>
        <begin position="20"/>
        <end position="41"/>
    </location>
</feature>
<name>A0AAN9P387_CROPI</name>
<organism evidence="2 3">
    <name type="scientific">Crotalaria pallida</name>
    <name type="common">Smooth rattlebox</name>
    <name type="synonym">Crotalaria striata</name>
    <dbReference type="NCBI Taxonomy" id="3830"/>
    <lineage>
        <taxon>Eukaryota</taxon>
        <taxon>Viridiplantae</taxon>
        <taxon>Streptophyta</taxon>
        <taxon>Embryophyta</taxon>
        <taxon>Tracheophyta</taxon>
        <taxon>Spermatophyta</taxon>
        <taxon>Magnoliopsida</taxon>
        <taxon>eudicotyledons</taxon>
        <taxon>Gunneridae</taxon>
        <taxon>Pentapetalae</taxon>
        <taxon>rosids</taxon>
        <taxon>fabids</taxon>
        <taxon>Fabales</taxon>
        <taxon>Fabaceae</taxon>
        <taxon>Papilionoideae</taxon>
        <taxon>50 kb inversion clade</taxon>
        <taxon>genistoids sensu lato</taxon>
        <taxon>core genistoids</taxon>
        <taxon>Crotalarieae</taxon>
        <taxon>Crotalaria</taxon>
    </lineage>
</organism>
<dbReference type="EMBL" id="JAYWIO010000002">
    <property type="protein sequence ID" value="KAK7283819.1"/>
    <property type="molecule type" value="Genomic_DNA"/>
</dbReference>
<accession>A0AAN9P387</accession>
<comment type="caution">
    <text evidence="2">The sequence shown here is derived from an EMBL/GenBank/DDBJ whole genome shotgun (WGS) entry which is preliminary data.</text>
</comment>
<feature type="transmembrane region" description="Helical" evidence="1">
    <location>
        <begin position="103"/>
        <end position="124"/>
    </location>
</feature>
<sequence length="155" mass="17225">MITTDNCSIIHISHTWQPSISFKIMLTPALIALFPCTYSLYDHIHLVGLEMSPRPEHMHPPASNITNSSSLLEEANLHALFTPGAAKFFLKSKAQSLKFQMNVLLITASNLNLILICNAIQLKLEIKKAIRQMKGREQKGQEGNGGRCCNTTIPI</sequence>
<evidence type="ECO:0000256" key="1">
    <source>
        <dbReference type="SAM" id="Phobius"/>
    </source>
</evidence>
<dbReference type="Proteomes" id="UP001372338">
    <property type="component" value="Unassembled WGS sequence"/>
</dbReference>
<dbReference type="AlphaFoldDB" id="A0AAN9P387"/>
<keyword evidence="3" id="KW-1185">Reference proteome</keyword>